<comment type="caution">
    <text evidence="4">The sequence shown here is derived from an EMBL/GenBank/DDBJ whole genome shotgun (WGS) entry which is preliminary data.</text>
</comment>
<keyword evidence="2" id="KW-1133">Transmembrane helix</keyword>
<evidence type="ECO:0000259" key="3">
    <source>
        <dbReference type="Pfam" id="PF18962"/>
    </source>
</evidence>
<feature type="transmembrane region" description="Helical" evidence="2">
    <location>
        <begin position="21"/>
        <end position="44"/>
    </location>
</feature>
<reference evidence="4 5" key="1">
    <citation type="submission" date="2019-10" db="EMBL/GenBank/DDBJ databases">
        <title>Genome sequence of Phaeocystidibacter marisrubri JCM30614 (type strain).</title>
        <authorList>
            <person name="Bowman J.P."/>
        </authorList>
    </citation>
    <scope>NUCLEOTIDE SEQUENCE [LARGE SCALE GENOMIC DNA]</scope>
    <source>
        <strain evidence="4 5">JCM 30614</strain>
    </source>
</reference>
<dbReference type="Proteomes" id="UP000484164">
    <property type="component" value="Unassembled WGS sequence"/>
</dbReference>
<evidence type="ECO:0000313" key="5">
    <source>
        <dbReference type="Proteomes" id="UP000484164"/>
    </source>
</evidence>
<protein>
    <submittedName>
        <fullName evidence="4">T9SS type A sorting domain-containing protein</fullName>
    </submittedName>
</protein>
<name>A0A6L3ZJE3_9FLAO</name>
<keyword evidence="2" id="KW-0812">Transmembrane</keyword>
<dbReference type="AlphaFoldDB" id="A0A6L3ZJE3"/>
<evidence type="ECO:0000313" key="4">
    <source>
        <dbReference type="EMBL" id="KAB2818122.1"/>
    </source>
</evidence>
<keyword evidence="2" id="KW-0472">Membrane</keyword>
<keyword evidence="1" id="KW-0732">Signal</keyword>
<evidence type="ECO:0000256" key="2">
    <source>
        <dbReference type="SAM" id="Phobius"/>
    </source>
</evidence>
<evidence type="ECO:0000256" key="1">
    <source>
        <dbReference type="ARBA" id="ARBA00022729"/>
    </source>
</evidence>
<accession>A0A6L3ZJE3</accession>
<sequence>MIHRRRETYILLYHLRLVSQFLNYQYLLMKKVLFMMLLSGGVFAQTYNPPVSVEYAYPTSVSPGASTHSSCYVFDDIALAAYDDGNDGQVIWQYFNPGGPSMNCGGTINYNGGYSYLEVGALAGSASGGGATYTVFVAYHQNGVGHAVDLYDFDPYGCNITYVTTHNLSNYPDPTRISMDNHIEYALAMAWTDDLYIYTATYNSGTFTPSPVHQITPVVDRPINVDVAFTHAPANMNPNNWDLVMHYVYTQPTFGQNVVTCALDFWTVMGYATPQVLAATTEDVNFVTGNVIFPNIDGADHDQNNWAYAYTANGLDIEVRLNDFAGGVPPTTVVVNNGSMGNTANNSTKNLLPTLAYNAPPAQEINVGWYTRDQNESYIGVIIQSNGSGMVSANDYLTIPNNPGASSSTPALAYSKMTEFSIPHQYVFFAEQNGATYDFVHKFHDQTNFANFKSEEPHTTTCSHYANTAVEREMASIEVFPNPVRNSISLQSDELSVDTELNARLVDITGKVILEGKGSLSEINDLMNSHIESLQTGSYTLNLEIEGGSVSRSIKIQKL</sequence>
<dbReference type="NCBIfam" id="TIGR04183">
    <property type="entry name" value="Por_Secre_tail"/>
    <property type="match status" value="1"/>
</dbReference>
<dbReference type="OrthoDB" id="1488158at2"/>
<organism evidence="4 5">
    <name type="scientific">Phaeocystidibacter marisrubri</name>
    <dbReference type="NCBI Taxonomy" id="1577780"/>
    <lineage>
        <taxon>Bacteria</taxon>
        <taxon>Pseudomonadati</taxon>
        <taxon>Bacteroidota</taxon>
        <taxon>Flavobacteriia</taxon>
        <taxon>Flavobacteriales</taxon>
        <taxon>Phaeocystidibacteraceae</taxon>
        <taxon>Phaeocystidibacter</taxon>
    </lineage>
</organism>
<dbReference type="Pfam" id="PF18962">
    <property type="entry name" value="Por_Secre_tail"/>
    <property type="match status" value="1"/>
</dbReference>
<keyword evidence="5" id="KW-1185">Reference proteome</keyword>
<feature type="domain" description="Secretion system C-terminal sorting" evidence="3">
    <location>
        <begin position="479"/>
        <end position="554"/>
    </location>
</feature>
<proteinExistence type="predicted"/>
<dbReference type="EMBL" id="WBVQ01000001">
    <property type="protein sequence ID" value="KAB2818122.1"/>
    <property type="molecule type" value="Genomic_DNA"/>
</dbReference>
<dbReference type="InterPro" id="IPR026444">
    <property type="entry name" value="Secre_tail"/>
</dbReference>
<gene>
    <name evidence="4" type="ORF">F8C82_06885</name>
</gene>